<proteinExistence type="predicted"/>
<gene>
    <name evidence="1" type="ORF">A3H40_02085</name>
</gene>
<dbReference type="Proteomes" id="UP000177057">
    <property type="component" value="Unassembled WGS sequence"/>
</dbReference>
<dbReference type="AlphaFoldDB" id="A0A1F5N3C5"/>
<dbReference type="EMBL" id="MFDV01000011">
    <property type="protein sequence ID" value="OGE72135.1"/>
    <property type="molecule type" value="Genomic_DNA"/>
</dbReference>
<accession>A0A1F5N3C5</accession>
<organism evidence="1 2">
    <name type="scientific">Candidatus Daviesbacteria bacterium RIFCSPLOWO2_02_FULL_38_15</name>
    <dbReference type="NCBI Taxonomy" id="1797794"/>
    <lineage>
        <taxon>Bacteria</taxon>
        <taxon>Candidatus Daviesiibacteriota</taxon>
    </lineage>
</organism>
<sequence length="184" mass="21659">MNDNGRPEYTDEQYQIWLDELVPFLKLGNTLYHAMEKAGLLQHKDSIYRKSRLKDWFCEKIEAYKRYPGEIVNSIFVRLIAIIDEKVKQGIPLSDENYRNLRWFAEKHRSCQLFFINKHEITQTPAYDPERIKQLLDELEEGNEMIDDVAEHAALSLALDRGRELEKQGINLDKLPPPEDPVQT</sequence>
<name>A0A1F5N3C5_9BACT</name>
<reference evidence="1 2" key="1">
    <citation type="journal article" date="2016" name="Nat. Commun.">
        <title>Thousands of microbial genomes shed light on interconnected biogeochemical processes in an aquifer system.</title>
        <authorList>
            <person name="Anantharaman K."/>
            <person name="Brown C.T."/>
            <person name="Hug L.A."/>
            <person name="Sharon I."/>
            <person name="Castelle C.J."/>
            <person name="Probst A.J."/>
            <person name="Thomas B.C."/>
            <person name="Singh A."/>
            <person name="Wilkins M.J."/>
            <person name="Karaoz U."/>
            <person name="Brodie E.L."/>
            <person name="Williams K.H."/>
            <person name="Hubbard S.S."/>
            <person name="Banfield J.F."/>
        </authorList>
    </citation>
    <scope>NUCLEOTIDE SEQUENCE [LARGE SCALE GENOMIC DNA]</scope>
</reference>
<evidence type="ECO:0000313" key="2">
    <source>
        <dbReference type="Proteomes" id="UP000177057"/>
    </source>
</evidence>
<comment type="caution">
    <text evidence="1">The sequence shown here is derived from an EMBL/GenBank/DDBJ whole genome shotgun (WGS) entry which is preliminary data.</text>
</comment>
<evidence type="ECO:0000313" key="1">
    <source>
        <dbReference type="EMBL" id="OGE72135.1"/>
    </source>
</evidence>
<protein>
    <submittedName>
        <fullName evidence="1">Uncharacterized protein</fullName>
    </submittedName>
</protein>